<dbReference type="EMBL" id="JAFELM010000012">
    <property type="protein sequence ID" value="MBM6616425.1"/>
    <property type="molecule type" value="Genomic_DNA"/>
</dbReference>
<dbReference type="Pfam" id="PF04525">
    <property type="entry name" value="LOR"/>
    <property type="match status" value="1"/>
</dbReference>
<proteinExistence type="predicted"/>
<keyword evidence="2" id="KW-1185">Reference proteome</keyword>
<evidence type="ECO:0000313" key="1">
    <source>
        <dbReference type="EMBL" id="MBM6616425.1"/>
    </source>
</evidence>
<protein>
    <recommendedName>
        <fullName evidence="3">LURP-one-related family protein</fullName>
    </recommendedName>
</protein>
<evidence type="ECO:0008006" key="3">
    <source>
        <dbReference type="Google" id="ProtNLM"/>
    </source>
</evidence>
<dbReference type="InterPro" id="IPR007612">
    <property type="entry name" value="LOR"/>
</dbReference>
<name>A0ABS2DEJ3_9BACI</name>
<organism evidence="1 2">
    <name type="scientific">Bacillus suaedaesalsae</name>
    <dbReference type="NCBI Taxonomy" id="2810349"/>
    <lineage>
        <taxon>Bacteria</taxon>
        <taxon>Bacillati</taxon>
        <taxon>Bacillota</taxon>
        <taxon>Bacilli</taxon>
        <taxon>Bacillales</taxon>
        <taxon>Bacillaceae</taxon>
        <taxon>Bacillus</taxon>
    </lineage>
</organism>
<evidence type="ECO:0000313" key="2">
    <source>
        <dbReference type="Proteomes" id="UP001518925"/>
    </source>
</evidence>
<comment type="caution">
    <text evidence="1">The sequence shown here is derived from an EMBL/GenBank/DDBJ whole genome shotgun (WGS) entry which is preliminary data.</text>
</comment>
<dbReference type="Proteomes" id="UP001518925">
    <property type="component" value="Unassembled WGS sequence"/>
</dbReference>
<accession>A0ABS2DEJ3</accession>
<reference evidence="1 2" key="1">
    <citation type="submission" date="2021-02" db="EMBL/GenBank/DDBJ databases">
        <title>Bacillus sp. RD4P76, an endophyte from a halophyte.</title>
        <authorList>
            <person name="Sun J.-Q."/>
        </authorList>
    </citation>
    <scope>NUCLEOTIDE SEQUENCE [LARGE SCALE GENOMIC DNA]</scope>
    <source>
        <strain evidence="1 2">RD4P76</strain>
    </source>
</reference>
<gene>
    <name evidence="1" type="ORF">JR050_01850</name>
</gene>
<sequence length="168" mass="19158">MNNSLYFSDNFFSSGKTDIYNEAKEKVGELDLKSAFSSSIEVLNDKGEHIVTGKFTFFGNRWIVSDYHQQELGELKAKFSFFTKKYQYHAMDRGMYMIESEAFSRKYDIYDMNSNLVGSFEKVSGFFSSPAFRLMNHSEHLSSHELIAVVMGVSNIQKRNSAAANSSV</sequence>